<reference evidence="1 2" key="1">
    <citation type="journal article" date="2021" name="Hortic Res">
        <title>Chromosome-scale assembly of the Dendrobium chrysotoxum genome enhances the understanding of orchid evolution.</title>
        <authorList>
            <person name="Zhang Y."/>
            <person name="Zhang G.Q."/>
            <person name="Zhang D."/>
            <person name="Liu X.D."/>
            <person name="Xu X.Y."/>
            <person name="Sun W.H."/>
            <person name="Yu X."/>
            <person name="Zhu X."/>
            <person name="Wang Z.W."/>
            <person name="Zhao X."/>
            <person name="Zhong W.Y."/>
            <person name="Chen H."/>
            <person name="Yin W.L."/>
            <person name="Huang T."/>
            <person name="Niu S.C."/>
            <person name="Liu Z.J."/>
        </authorList>
    </citation>
    <scope>NUCLEOTIDE SEQUENCE [LARGE SCALE GENOMIC DNA]</scope>
    <source>
        <strain evidence="1">Lindl</strain>
    </source>
</reference>
<gene>
    <name evidence="1" type="ORF">IEQ34_017669</name>
</gene>
<dbReference type="Proteomes" id="UP000775213">
    <property type="component" value="Unassembled WGS sequence"/>
</dbReference>
<name>A0AAV7FUF2_DENCH</name>
<sequence length="122" mass="14346">MDFLGNAISWQKPRFQYREREREGRIIWFSPLLACVQSIGGEEEIVLLVWSGGRCSACLRCPIQRSGRSWARARETLRFIHLESSKRENPPSFLEFLRSIRGDKQLVTFREDRPGRELRSCM</sequence>
<accession>A0AAV7FUF2</accession>
<proteinExistence type="predicted"/>
<comment type="caution">
    <text evidence="1">The sequence shown here is derived from an EMBL/GenBank/DDBJ whole genome shotgun (WGS) entry which is preliminary data.</text>
</comment>
<dbReference type="EMBL" id="JAGFBR010000016">
    <property type="protein sequence ID" value="KAH0453345.1"/>
    <property type="molecule type" value="Genomic_DNA"/>
</dbReference>
<dbReference type="AlphaFoldDB" id="A0AAV7FUF2"/>
<keyword evidence="2" id="KW-1185">Reference proteome</keyword>
<protein>
    <submittedName>
        <fullName evidence="1">Uncharacterized protein</fullName>
    </submittedName>
</protein>
<organism evidence="1 2">
    <name type="scientific">Dendrobium chrysotoxum</name>
    <name type="common">Orchid</name>
    <dbReference type="NCBI Taxonomy" id="161865"/>
    <lineage>
        <taxon>Eukaryota</taxon>
        <taxon>Viridiplantae</taxon>
        <taxon>Streptophyta</taxon>
        <taxon>Embryophyta</taxon>
        <taxon>Tracheophyta</taxon>
        <taxon>Spermatophyta</taxon>
        <taxon>Magnoliopsida</taxon>
        <taxon>Liliopsida</taxon>
        <taxon>Asparagales</taxon>
        <taxon>Orchidaceae</taxon>
        <taxon>Epidendroideae</taxon>
        <taxon>Malaxideae</taxon>
        <taxon>Dendrobiinae</taxon>
        <taxon>Dendrobium</taxon>
    </lineage>
</organism>
<evidence type="ECO:0000313" key="1">
    <source>
        <dbReference type="EMBL" id="KAH0453345.1"/>
    </source>
</evidence>
<evidence type="ECO:0000313" key="2">
    <source>
        <dbReference type="Proteomes" id="UP000775213"/>
    </source>
</evidence>